<dbReference type="SUPFAM" id="SSF52058">
    <property type="entry name" value="L domain-like"/>
    <property type="match status" value="1"/>
</dbReference>
<evidence type="ECO:0000256" key="3">
    <source>
        <dbReference type="ARBA" id="ARBA00022821"/>
    </source>
</evidence>
<dbReference type="Gene3D" id="3.80.10.10">
    <property type="entry name" value="Ribonuclease Inhibitor"/>
    <property type="match status" value="1"/>
</dbReference>
<organism evidence="6">
    <name type="scientific">Fagus sylvatica</name>
    <name type="common">Beechnut</name>
    <dbReference type="NCBI Taxonomy" id="28930"/>
    <lineage>
        <taxon>Eukaryota</taxon>
        <taxon>Viridiplantae</taxon>
        <taxon>Streptophyta</taxon>
        <taxon>Embryophyta</taxon>
        <taxon>Tracheophyta</taxon>
        <taxon>Spermatophyta</taxon>
        <taxon>Magnoliopsida</taxon>
        <taxon>eudicotyledons</taxon>
        <taxon>Gunneridae</taxon>
        <taxon>Pentapetalae</taxon>
        <taxon>rosids</taxon>
        <taxon>fabids</taxon>
        <taxon>Fagales</taxon>
        <taxon>Fagaceae</taxon>
        <taxon>Fagus</taxon>
    </lineage>
</organism>
<dbReference type="InterPro" id="IPR058546">
    <property type="entry name" value="RPS4B/Roq1-like_LRR"/>
</dbReference>
<feature type="domain" description="C-JID" evidence="4">
    <location>
        <begin position="225"/>
        <end position="374"/>
    </location>
</feature>
<dbReference type="AlphaFoldDB" id="A0A2N9F1R5"/>
<dbReference type="InterPro" id="IPR032675">
    <property type="entry name" value="LRR_dom_sf"/>
</dbReference>
<dbReference type="InterPro" id="IPR045344">
    <property type="entry name" value="C-JID"/>
</dbReference>
<evidence type="ECO:0000256" key="2">
    <source>
        <dbReference type="ARBA" id="ARBA00022737"/>
    </source>
</evidence>
<dbReference type="Pfam" id="PF23286">
    <property type="entry name" value="LRR_13"/>
    <property type="match status" value="1"/>
</dbReference>
<name>A0A2N9F1R5_FAGSY</name>
<dbReference type="InterPro" id="IPR050715">
    <property type="entry name" value="LRR-SigEffector_domain"/>
</dbReference>
<keyword evidence="1" id="KW-0433">Leucine-rich repeat</keyword>
<proteinExistence type="predicted"/>
<dbReference type="PANTHER" id="PTHR45752:SF195">
    <property type="entry name" value="LEUCINE-RICH REPEAT (LRR) FAMILY PROTEIN-RELATED"/>
    <property type="match status" value="1"/>
</dbReference>
<feature type="domain" description="Disease resistance protein RPS4B/Roq1-like leucine-rich repeats" evidence="5">
    <location>
        <begin position="6"/>
        <end position="156"/>
    </location>
</feature>
<sequence length="401" mass="45734">MKSLSELYLGKTAIEKLPSSIECLTALTILNLNDCKNLKCLPSNMDSLRSLEIFVLSKCSKLANLPENFWKIKCLKELNLSGISQLEGTWLNAVAGFSSLKSLKLRANNFVTLPASISQLSELEVLDLYDCFWLQSLPKLPSSVRYINAEGCRCLEPSPALLKIGFFSRTCSQMRCNGESNYGVAFTILNRYLQGRLSQKAGYETSTKRKEDGSGDEFQLIISAYEIPRWLTHQRMGNSINIELPPNWCNSRWMGFTLCACLDEIDLHPDEYIFDLLDEREFYVSGERFDHRANVKANVIALGDMPHSDYTFEIFSRVTFGRWHMWLSYLSRDSWFATVQNGECSQIKVSFETHGDRLVVWNCGVRLVYEQDVEFNQTECESSHITTSRFRPTSSADHQSG</sequence>
<protein>
    <recommendedName>
        <fullName evidence="7">TMV resistance protein N</fullName>
    </recommendedName>
</protein>
<evidence type="ECO:0000313" key="6">
    <source>
        <dbReference type="EMBL" id="SPC80724.1"/>
    </source>
</evidence>
<gene>
    <name evidence="6" type="ORF">FSB_LOCUS8606</name>
</gene>
<evidence type="ECO:0008006" key="7">
    <source>
        <dbReference type="Google" id="ProtNLM"/>
    </source>
</evidence>
<keyword evidence="2" id="KW-0677">Repeat</keyword>
<dbReference type="PANTHER" id="PTHR45752">
    <property type="entry name" value="LEUCINE-RICH REPEAT-CONTAINING"/>
    <property type="match status" value="1"/>
</dbReference>
<accession>A0A2N9F1R5</accession>
<evidence type="ECO:0000259" key="5">
    <source>
        <dbReference type="Pfam" id="PF23286"/>
    </source>
</evidence>
<evidence type="ECO:0000256" key="1">
    <source>
        <dbReference type="ARBA" id="ARBA00022614"/>
    </source>
</evidence>
<evidence type="ECO:0000259" key="4">
    <source>
        <dbReference type="Pfam" id="PF20160"/>
    </source>
</evidence>
<keyword evidence="3" id="KW-0611">Plant defense</keyword>
<dbReference type="EMBL" id="OIVN01000468">
    <property type="protein sequence ID" value="SPC80724.1"/>
    <property type="molecule type" value="Genomic_DNA"/>
</dbReference>
<dbReference type="Pfam" id="PF20160">
    <property type="entry name" value="C-JID"/>
    <property type="match status" value="1"/>
</dbReference>
<reference evidence="6" key="1">
    <citation type="submission" date="2018-02" db="EMBL/GenBank/DDBJ databases">
        <authorList>
            <person name="Cohen D.B."/>
            <person name="Kent A.D."/>
        </authorList>
    </citation>
    <scope>NUCLEOTIDE SEQUENCE</scope>
</reference>